<evidence type="ECO:0000313" key="3">
    <source>
        <dbReference type="Proteomes" id="UP001595453"/>
    </source>
</evidence>
<evidence type="ECO:0000256" key="1">
    <source>
        <dbReference type="SAM" id="Phobius"/>
    </source>
</evidence>
<feature type="transmembrane region" description="Helical" evidence="1">
    <location>
        <begin position="7"/>
        <end position="27"/>
    </location>
</feature>
<dbReference type="RefSeq" id="WP_377126498.1">
    <property type="nucleotide sequence ID" value="NZ_JBHRSD010000029.1"/>
</dbReference>
<keyword evidence="3" id="KW-1185">Reference proteome</keyword>
<dbReference type="Pfam" id="PF11157">
    <property type="entry name" value="DUF2937"/>
    <property type="match status" value="1"/>
</dbReference>
<comment type="caution">
    <text evidence="2">The sequence shown here is derived from an EMBL/GenBank/DDBJ whole genome shotgun (WGS) entry which is preliminary data.</text>
</comment>
<proteinExistence type="predicted"/>
<reference evidence="3" key="1">
    <citation type="journal article" date="2019" name="Int. J. Syst. Evol. Microbiol.">
        <title>The Global Catalogue of Microorganisms (GCM) 10K type strain sequencing project: providing services to taxonomists for standard genome sequencing and annotation.</title>
        <authorList>
            <consortium name="The Broad Institute Genomics Platform"/>
            <consortium name="The Broad Institute Genome Sequencing Center for Infectious Disease"/>
            <person name="Wu L."/>
            <person name="Ma J."/>
        </authorList>
    </citation>
    <scope>NUCLEOTIDE SEQUENCE [LARGE SCALE GENOMIC DNA]</scope>
    <source>
        <strain evidence="3">KCTC 42730</strain>
    </source>
</reference>
<sequence length="175" mass="19495">MRKLFDYLKLAVLITAILIGVQIPGFVTQYGNNLAARMQESQLAITAFQHDADKYFHGDIKHLIAHYAKQNDPVIVSAGENIAALFARNQRLSAALQEFQRAAYSPYLHVMFNPIAEIRQDVWRNYNYQVLLNASAIAIGVGFGLVVLAGFELLLSLLWLICKGIFRPKSIGASS</sequence>
<name>A0ABV7CN49_9GAMM</name>
<feature type="transmembrane region" description="Helical" evidence="1">
    <location>
        <begin position="136"/>
        <end position="161"/>
    </location>
</feature>
<organism evidence="2 3">
    <name type="scientific">Pseudoalteromonas fenneropenaei</name>
    <dbReference type="NCBI Taxonomy" id="1737459"/>
    <lineage>
        <taxon>Bacteria</taxon>
        <taxon>Pseudomonadati</taxon>
        <taxon>Pseudomonadota</taxon>
        <taxon>Gammaproteobacteria</taxon>
        <taxon>Alteromonadales</taxon>
        <taxon>Pseudoalteromonadaceae</taxon>
        <taxon>Pseudoalteromonas</taxon>
    </lineage>
</organism>
<keyword evidence="1" id="KW-0472">Membrane</keyword>
<keyword evidence="1" id="KW-0812">Transmembrane</keyword>
<accession>A0ABV7CN49</accession>
<dbReference type="Proteomes" id="UP001595453">
    <property type="component" value="Unassembled WGS sequence"/>
</dbReference>
<keyword evidence="1" id="KW-1133">Transmembrane helix</keyword>
<gene>
    <name evidence="2" type="ORF">ACFOEE_16010</name>
</gene>
<dbReference type="EMBL" id="JBHRSD010000029">
    <property type="protein sequence ID" value="MFC3034018.1"/>
    <property type="molecule type" value="Genomic_DNA"/>
</dbReference>
<evidence type="ECO:0000313" key="2">
    <source>
        <dbReference type="EMBL" id="MFC3034018.1"/>
    </source>
</evidence>
<dbReference type="InterPro" id="IPR022584">
    <property type="entry name" value="DUF2937"/>
</dbReference>
<protein>
    <submittedName>
        <fullName evidence="2">DUF2937 family protein</fullName>
    </submittedName>
</protein>